<evidence type="ECO:0000256" key="1">
    <source>
        <dbReference type="ARBA" id="ARBA00010651"/>
    </source>
</evidence>
<comment type="similarity">
    <text evidence="1">Belongs to the Rieske iron-sulfur protein family.</text>
</comment>
<dbReference type="PROSITE" id="PS51318">
    <property type="entry name" value="TAT"/>
    <property type="match status" value="1"/>
</dbReference>
<dbReference type="InterPro" id="IPR006311">
    <property type="entry name" value="TAT_signal"/>
</dbReference>
<evidence type="ECO:0000259" key="2">
    <source>
        <dbReference type="Pfam" id="PF10399"/>
    </source>
</evidence>
<accession>A0A3N0B846</accession>
<sequence>MTEIREGMQDASLSRRDFLKAAAGAAVVAAAAGVALPNINASKAFAASAAPLSGAYAAPGTYTVTANLYVDKRDSPIGKNAYVTNPGNPPFNKPTSPVANNATLVVAEGGAKLLTVPIVNSSFGVLEIASASQDGLVRITEKKMGKWVMPNFLWSSPYDERVVSLTFDVTNFAGGSAVATFSPSAEYASFPLYKGRKTWDLHLVADLGAA</sequence>
<dbReference type="AlphaFoldDB" id="A0A3N0B846"/>
<dbReference type="InterPro" id="IPR019546">
    <property type="entry name" value="TAT_signal_bac_arc"/>
</dbReference>
<dbReference type="OrthoDB" id="3196978at2"/>
<dbReference type="RefSeq" id="WP_123192370.1">
    <property type="nucleotide sequence ID" value="NZ_QICD01000014.1"/>
</dbReference>
<feature type="domain" description="Ubiquitinol-cytochrome C reductase Fe-S subunit TAT signal" evidence="2">
    <location>
        <begin position="9"/>
        <end position="40"/>
    </location>
</feature>
<comment type="caution">
    <text evidence="3">The sequence shown here is derived from an EMBL/GenBank/DDBJ whole genome shotgun (WGS) entry which is preliminary data.</text>
</comment>
<reference evidence="4" key="1">
    <citation type="submission" date="2018-05" db="EMBL/GenBank/DDBJ databases">
        <title>Genome Sequencing of selected type strains of the family Eggerthellaceae.</title>
        <authorList>
            <person name="Danylec N."/>
            <person name="Stoll D.A."/>
            <person name="Doetsch A."/>
            <person name="Huch M."/>
        </authorList>
    </citation>
    <scope>NUCLEOTIDE SEQUENCE [LARGE SCALE GENOMIC DNA]</scope>
    <source>
        <strain evidence="4">DSM 16106</strain>
    </source>
</reference>
<evidence type="ECO:0000313" key="4">
    <source>
        <dbReference type="Proteomes" id="UP000278632"/>
    </source>
</evidence>
<dbReference type="NCBIfam" id="TIGR01409">
    <property type="entry name" value="TAT_signal_seq"/>
    <property type="match status" value="1"/>
</dbReference>
<dbReference type="Proteomes" id="UP000278632">
    <property type="component" value="Unassembled WGS sequence"/>
</dbReference>
<dbReference type="Pfam" id="PF10399">
    <property type="entry name" value="UCR_Fe-S_N"/>
    <property type="match status" value="1"/>
</dbReference>
<protein>
    <recommendedName>
        <fullName evidence="2">Ubiquitinol-cytochrome C reductase Fe-S subunit TAT signal domain-containing protein</fullName>
    </recommendedName>
</protein>
<gene>
    <name evidence="3" type="ORF">DMP08_07805</name>
</gene>
<keyword evidence="4" id="KW-1185">Reference proteome</keyword>
<dbReference type="InterPro" id="IPR019470">
    <property type="entry name" value="Ubiq_cytC_Rdtase_Fe-S_su_TAT"/>
</dbReference>
<name>A0A3N0B846_9ACTN</name>
<dbReference type="EMBL" id="QICD01000014">
    <property type="protein sequence ID" value="RNL43071.1"/>
    <property type="molecule type" value="Genomic_DNA"/>
</dbReference>
<proteinExistence type="inferred from homology"/>
<evidence type="ECO:0000313" key="3">
    <source>
        <dbReference type="EMBL" id="RNL43071.1"/>
    </source>
</evidence>
<organism evidence="3 4">
    <name type="scientific">Paraeggerthella hongkongensis</name>
    <dbReference type="NCBI Taxonomy" id="230658"/>
    <lineage>
        <taxon>Bacteria</taxon>
        <taxon>Bacillati</taxon>
        <taxon>Actinomycetota</taxon>
        <taxon>Coriobacteriia</taxon>
        <taxon>Eggerthellales</taxon>
        <taxon>Eggerthellaceae</taxon>
        <taxon>Paraeggerthella</taxon>
    </lineage>
</organism>